<dbReference type="PANTHER" id="PTHR11972:SF69">
    <property type="entry name" value="FERRIC REDUCTION OXIDASE 6-RELATED"/>
    <property type="match status" value="1"/>
</dbReference>
<dbReference type="EMBL" id="JAULSU010000005">
    <property type="protein sequence ID" value="KAK0616734.1"/>
    <property type="molecule type" value="Genomic_DNA"/>
</dbReference>
<evidence type="ECO:0000256" key="9">
    <source>
        <dbReference type="SAM" id="Phobius"/>
    </source>
</evidence>
<keyword evidence="6" id="KW-0813">Transport</keyword>
<evidence type="ECO:0000256" key="7">
    <source>
        <dbReference type="ARBA" id="ARBA00023136"/>
    </source>
</evidence>
<dbReference type="PROSITE" id="PS51384">
    <property type="entry name" value="FAD_FR"/>
    <property type="match status" value="1"/>
</dbReference>
<keyword evidence="5" id="KW-0560">Oxidoreductase</keyword>
<dbReference type="Pfam" id="PF01794">
    <property type="entry name" value="Ferric_reduct"/>
    <property type="match status" value="1"/>
</dbReference>
<evidence type="ECO:0000256" key="1">
    <source>
        <dbReference type="ARBA" id="ARBA00004141"/>
    </source>
</evidence>
<dbReference type="InterPro" id="IPR050369">
    <property type="entry name" value="RBOH/FRE"/>
</dbReference>
<protein>
    <submittedName>
        <fullName evidence="11">Ferric reductase like transmembrane component-domain-containing protein</fullName>
    </submittedName>
</protein>
<comment type="subcellular location">
    <subcellularLocation>
        <location evidence="1">Membrane</location>
        <topology evidence="1">Multi-pass membrane protein</topology>
    </subcellularLocation>
</comment>
<dbReference type="SUPFAM" id="SSF52343">
    <property type="entry name" value="Ferredoxin reductase-like, C-terminal NADP-linked domain"/>
    <property type="match status" value="1"/>
</dbReference>
<keyword evidence="3" id="KW-0249">Electron transport</keyword>
<evidence type="ECO:0000256" key="2">
    <source>
        <dbReference type="ARBA" id="ARBA00022692"/>
    </source>
</evidence>
<dbReference type="PANTHER" id="PTHR11972">
    <property type="entry name" value="NADPH OXIDASE"/>
    <property type="match status" value="1"/>
</dbReference>
<dbReference type="InterPro" id="IPR039261">
    <property type="entry name" value="FNR_nucleotide-bd"/>
</dbReference>
<dbReference type="InterPro" id="IPR013130">
    <property type="entry name" value="Fe3_Rdtase_TM_dom"/>
</dbReference>
<dbReference type="Gene3D" id="3.40.50.80">
    <property type="entry name" value="Nucleotide-binding domain of ferredoxin-NADP reductase (FNR) module"/>
    <property type="match status" value="1"/>
</dbReference>
<feature type="transmembrane region" description="Helical" evidence="9">
    <location>
        <begin position="147"/>
        <end position="164"/>
    </location>
</feature>
<keyword evidence="4 9" id="KW-1133">Transmembrane helix</keyword>
<dbReference type="SUPFAM" id="SSF63380">
    <property type="entry name" value="Riboflavin synthase domain-like"/>
    <property type="match status" value="1"/>
</dbReference>
<evidence type="ECO:0000313" key="11">
    <source>
        <dbReference type="EMBL" id="KAK0616734.1"/>
    </source>
</evidence>
<reference evidence="11" key="1">
    <citation type="submission" date="2023-06" db="EMBL/GenBank/DDBJ databases">
        <title>Genome-scale phylogeny and comparative genomics of the fungal order Sordariales.</title>
        <authorList>
            <consortium name="Lawrence Berkeley National Laboratory"/>
            <person name="Hensen N."/>
            <person name="Bonometti L."/>
            <person name="Westerberg I."/>
            <person name="Brannstrom I.O."/>
            <person name="Guillou S."/>
            <person name="Cros-Aarteil S."/>
            <person name="Calhoun S."/>
            <person name="Haridas S."/>
            <person name="Kuo A."/>
            <person name="Mondo S."/>
            <person name="Pangilinan J."/>
            <person name="Riley R."/>
            <person name="Labutti K."/>
            <person name="Andreopoulos B."/>
            <person name="Lipzen A."/>
            <person name="Chen C."/>
            <person name="Yanf M."/>
            <person name="Daum C."/>
            <person name="Ng V."/>
            <person name="Clum A."/>
            <person name="Steindorff A."/>
            <person name="Ohm R."/>
            <person name="Martin F."/>
            <person name="Silar P."/>
            <person name="Natvig D."/>
            <person name="Lalanne C."/>
            <person name="Gautier V."/>
            <person name="Ament-Velasquez S.L."/>
            <person name="Kruys A."/>
            <person name="Hutchinson M.I."/>
            <person name="Powell A.J."/>
            <person name="Barry K."/>
            <person name="Miller A.N."/>
            <person name="Grigoriev I.V."/>
            <person name="Debuchy R."/>
            <person name="Gladieux P."/>
            <person name="Thoren M.H."/>
            <person name="Johannesson H."/>
        </authorList>
    </citation>
    <scope>NUCLEOTIDE SEQUENCE</scope>
    <source>
        <strain evidence="11">CBS 606.72</strain>
    </source>
</reference>
<sequence length="569" mass="63094">MMSRKTSPSLPAHPSSNPSSQEPLQAPQVPLLWLNQPPTMAMTPLHYAFRPIVSDQHTAARAYFLCVIAMLFLESLAQLSPYLPGFIKRKRQPDHSLPRVFFHKLTTLPSAIPFLTNHTLPTLLRCLVFTALNLLWGWNRIRYSTDYQIYGWLTIANGGLALLLPTRTNVFSLLARIPAPTLLNYHRWAGIATVVHATLHFGLTAQQYVRTKQFDTVLQNTRIRIGVMAWAALAVMLLSSLRVVRRRAYEVFAYLHFAFLVFLGGALYHATHGYEFLLPGLILWVLDRAVRCYFCFFRRDEVKVTDVTHYAGNVTKIRLEGTKTRAAGQMAWVRIPGVSVVNWHPFTIASAPGRRGGTLAIRGLGGYTKKVQRLGEGDKEGHGRPHMRISLDGPYGVEALPWAKFPVVVLIAGGIGITPAMSIASYLVDQGVSNKLAGVGERHAHLLWCIRDISHACWFEEELKALAALALPTTLSLAISIYVTGGGASMVREEDALGAGTVYNGPGEVHRGRPDMGQWFRHLKEVRPGVDVAVNLCGPQLLVDDARRAAADASGKTGLFHVQEEVFEF</sequence>
<gene>
    <name evidence="11" type="ORF">B0T14DRAFT_523721</name>
</gene>
<dbReference type="Proteomes" id="UP001175000">
    <property type="component" value="Unassembled WGS sequence"/>
</dbReference>
<feature type="transmembrane region" description="Helical" evidence="9">
    <location>
        <begin position="223"/>
        <end position="244"/>
    </location>
</feature>
<feature type="transmembrane region" description="Helical" evidence="9">
    <location>
        <begin position="122"/>
        <end position="141"/>
    </location>
</feature>
<feature type="region of interest" description="Disordered" evidence="8">
    <location>
        <begin position="1"/>
        <end position="24"/>
    </location>
</feature>
<keyword evidence="6" id="KW-0406">Ion transport</keyword>
<accession>A0AA39WJU3</accession>
<keyword evidence="7 9" id="KW-0472">Membrane</keyword>
<dbReference type="GO" id="GO:0005886">
    <property type="term" value="C:plasma membrane"/>
    <property type="evidence" value="ECO:0007669"/>
    <property type="project" value="TreeGrafter"/>
</dbReference>
<evidence type="ECO:0000256" key="8">
    <source>
        <dbReference type="SAM" id="MobiDB-lite"/>
    </source>
</evidence>
<dbReference type="GO" id="GO:0016175">
    <property type="term" value="F:superoxide-generating NAD(P)H oxidase activity"/>
    <property type="evidence" value="ECO:0007669"/>
    <property type="project" value="TreeGrafter"/>
</dbReference>
<organism evidence="11 12">
    <name type="scientific">Immersiella caudata</name>
    <dbReference type="NCBI Taxonomy" id="314043"/>
    <lineage>
        <taxon>Eukaryota</taxon>
        <taxon>Fungi</taxon>
        <taxon>Dikarya</taxon>
        <taxon>Ascomycota</taxon>
        <taxon>Pezizomycotina</taxon>
        <taxon>Sordariomycetes</taxon>
        <taxon>Sordariomycetidae</taxon>
        <taxon>Sordariales</taxon>
        <taxon>Lasiosphaeriaceae</taxon>
        <taxon>Immersiella</taxon>
    </lineage>
</organism>
<proteinExistence type="predicted"/>
<dbReference type="SFLD" id="SFLDG01168">
    <property type="entry name" value="Ferric_reductase_subgroup_(FRE"/>
    <property type="match status" value="1"/>
</dbReference>
<evidence type="ECO:0000256" key="3">
    <source>
        <dbReference type="ARBA" id="ARBA00022982"/>
    </source>
</evidence>
<evidence type="ECO:0000256" key="5">
    <source>
        <dbReference type="ARBA" id="ARBA00023002"/>
    </source>
</evidence>
<dbReference type="GO" id="GO:0006811">
    <property type="term" value="P:monoatomic ion transport"/>
    <property type="evidence" value="ECO:0007669"/>
    <property type="project" value="UniProtKB-KW"/>
</dbReference>
<feature type="transmembrane region" description="Helical" evidence="9">
    <location>
        <begin position="62"/>
        <end position="83"/>
    </location>
</feature>
<comment type="caution">
    <text evidence="11">The sequence shown here is derived from an EMBL/GenBank/DDBJ whole genome shotgun (WGS) entry which is preliminary data.</text>
</comment>
<evidence type="ECO:0000259" key="10">
    <source>
        <dbReference type="PROSITE" id="PS51384"/>
    </source>
</evidence>
<dbReference type="Pfam" id="PF08022">
    <property type="entry name" value="FAD_binding_8"/>
    <property type="match status" value="1"/>
</dbReference>
<evidence type="ECO:0000256" key="4">
    <source>
        <dbReference type="ARBA" id="ARBA00022989"/>
    </source>
</evidence>
<dbReference type="Pfam" id="PF08030">
    <property type="entry name" value="NAD_binding_6"/>
    <property type="match status" value="1"/>
</dbReference>
<evidence type="ECO:0000313" key="12">
    <source>
        <dbReference type="Proteomes" id="UP001175000"/>
    </source>
</evidence>
<dbReference type="InterPro" id="IPR013121">
    <property type="entry name" value="Fe_red_NAD-bd_6"/>
</dbReference>
<feature type="transmembrane region" description="Helical" evidence="9">
    <location>
        <begin position="251"/>
        <end position="270"/>
    </location>
</feature>
<dbReference type="AlphaFoldDB" id="A0AA39WJU3"/>
<dbReference type="SFLD" id="SFLDS00052">
    <property type="entry name" value="Ferric_Reductase_Domain"/>
    <property type="match status" value="1"/>
</dbReference>
<dbReference type="InterPro" id="IPR013112">
    <property type="entry name" value="FAD-bd_8"/>
</dbReference>
<feature type="domain" description="FAD-binding FR-type" evidence="10">
    <location>
        <begin position="297"/>
        <end position="401"/>
    </location>
</feature>
<dbReference type="InterPro" id="IPR017938">
    <property type="entry name" value="Riboflavin_synthase-like_b-brl"/>
</dbReference>
<dbReference type="InterPro" id="IPR017927">
    <property type="entry name" value="FAD-bd_FR_type"/>
</dbReference>
<keyword evidence="2 9" id="KW-0812">Transmembrane</keyword>
<name>A0AA39WJU3_9PEZI</name>
<keyword evidence="12" id="KW-1185">Reference proteome</keyword>
<feature type="compositionally biased region" description="Polar residues" evidence="8">
    <location>
        <begin position="1"/>
        <end position="23"/>
    </location>
</feature>
<dbReference type="CDD" id="cd06186">
    <property type="entry name" value="NOX_Duox_like_FAD_NADP"/>
    <property type="match status" value="1"/>
</dbReference>
<evidence type="ECO:0000256" key="6">
    <source>
        <dbReference type="ARBA" id="ARBA00023065"/>
    </source>
</evidence>